<evidence type="ECO:0000313" key="1">
    <source>
        <dbReference type="EMBL" id="RRT81278.1"/>
    </source>
</evidence>
<evidence type="ECO:0000313" key="2">
    <source>
        <dbReference type="Proteomes" id="UP000287651"/>
    </source>
</evidence>
<protein>
    <submittedName>
        <fullName evidence="1">Uncharacterized protein</fullName>
    </submittedName>
</protein>
<dbReference type="AlphaFoldDB" id="A0A427AYE1"/>
<proteinExistence type="predicted"/>
<organism evidence="1 2">
    <name type="scientific">Ensete ventricosum</name>
    <name type="common">Abyssinian banana</name>
    <name type="synonym">Musa ensete</name>
    <dbReference type="NCBI Taxonomy" id="4639"/>
    <lineage>
        <taxon>Eukaryota</taxon>
        <taxon>Viridiplantae</taxon>
        <taxon>Streptophyta</taxon>
        <taxon>Embryophyta</taxon>
        <taxon>Tracheophyta</taxon>
        <taxon>Spermatophyta</taxon>
        <taxon>Magnoliopsida</taxon>
        <taxon>Liliopsida</taxon>
        <taxon>Zingiberales</taxon>
        <taxon>Musaceae</taxon>
        <taxon>Ensete</taxon>
    </lineage>
</organism>
<name>A0A427AYE1_ENSVE</name>
<comment type="caution">
    <text evidence="1">The sequence shown here is derived from an EMBL/GenBank/DDBJ whole genome shotgun (WGS) entry which is preliminary data.</text>
</comment>
<gene>
    <name evidence="1" type="ORF">B296_00001052</name>
</gene>
<reference evidence="1 2" key="1">
    <citation type="journal article" date="2014" name="Agronomy (Basel)">
        <title>A Draft Genome Sequence for Ensete ventricosum, the Drought-Tolerant Tree Against Hunger.</title>
        <authorList>
            <person name="Harrison J."/>
            <person name="Moore K.A."/>
            <person name="Paszkiewicz K."/>
            <person name="Jones T."/>
            <person name="Grant M."/>
            <person name="Ambacheew D."/>
            <person name="Muzemil S."/>
            <person name="Studholme D.J."/>
        </authorList>
    </citation>
    <scope>NUCLEOTIDE SEQUENCE [LARGE SCALE GENOMIC DNA]</scope>
</reference>
<dbReference type="EMBL" id="AMZH03000948">
    <property type="protein sequence ID" value="RRT81278.1"/>
    <property type="molecule type" value="Genomic_DNA"/>
</dbReference>
<accession>A0A427AYE1</accession>
<sequence length="136" mass="15228">MGFYSNGYRAPVPEVLTAHVAYHAVVLRRSLDGPRGEVCGVLPATGERRPCPPYLCQVGRMTTDPPMLMSSRAQSRRVSHVVGPTVRGRRDVAARSTFVISKPMYVEFIRGENIKLREGHLRCLNTKIEVERDFSS</sequence>
<dbReference type="Proteomes" id="UP000287651">
    <property type="component" value="Unassembled WGS sequence"/>
</dbReference>